<feature type="region of interest" description="Disordered" evidence="1">
    <location>
        <begin position="88"/>
        <end position="114"/>
    </location>
</feature>
<accession>A0A1A2Z1Z8</accession>
<evidence type="ECO:0000313" key="3">
    <source>
        <dbReference type="Proteomes" id="UP000091846"/>
    </source>
</evidence>
<dbReference type="EMBL" id="LZKI01000062">
    <property type="protein sequence ID" value="OBI43201.1"/>
    <property type="molecule type" value="Genomic_DNA"/>
</dbReference>
<comment type="caution">
    <text evidence="2">The sequence shown here is derived from an EMBL/GenBank/DDBJ whole genome shotgun (WGS) entry which is preliminary data.</text>
</comment>
<sequence>MAESPGEDAARRAQELLRREEELASGKAITPADVKRAAERAETSRERDEAAHRREVDRHYQAGVAHERAAEVHERAVAEGLGDVAAHRRAAEKEREAARRNFVAAQEARRQDAD</sequence>
<proteinExistence type="predicted"/>
<name>A0A1A2Z1Z8_9MYCO</name>
<feature type="compositionally biased region" description="Basic and acidic residues" evidence="1">
    <location>
        <begin position="33"/>
        <end position="63"/>
    </location>
</feature>
<dbReference type="AlphaFoldDB" id="A0A1A2Z1Z8"/>
<dbReference type="Proteomes" id="UP000091846">
    <property type="component" value="Unassembled WGS sequence"/>
</dbReference>
<dbReference type="RefSeq" id="WP_065028079.1">
    <property type="nucleotide sequence ID" value="NZ_LZKI01000062.1"/>
</dbReference>
<reference evidence="2 3" key="1">
    <citation type="submission" date="2016-06" db="EMBL/GenBank/DDBJ databases">
        <authorList>
            <person name="Kjaerup R.B."/>
            <person name="Dalgaard T.S."/>
            <person name="Juul-Madsen H.R."/>
        </authorList>
    </citation>
    <scope>NUCLEOTIDE SEQUENCE [LARGE SCALE GENOMIC DNA]</scope>
    <source>
        <strain evidence="2 3">E1334</strain>
    </source>
</reference>
<protein>
    <submittedName>
        <fullName evidence="2">Uncharacterized protein</fullName>
    </submittedName>
</protein>
<feature type="region of interest" description="Disordered" evidence="1">
    <location>
        <begin position="19"/>
        <end position="63"/>
    </location>
</feature>
<feature type="compositionally biased region" description="Basic and acidic residues" evidence="1">
    <location>
        <begin position="88"/>
        <end position="99"/>
    </location>
</feature>
<evidence type="ECO:0000313" key="2">
    <source>
        <dbReference type="EMBL" id="OBI43201.1"/>
    </source>
</evidence>
<evidence type="ECO:0000256" key="1">
    <source>
        <dbReference type="SAM" id="MobiDB-lite"/>
    </source>
</evidence>
<gene>
    <name evidence="2" type="ORF">A5708_18840</name>
</gene>
<organism evidence="2 3">
    <name type="scientific">Mycobacterium colombiense</name>
    <dbReference type="NCBI Taxonomy" id="339268"/>
    <lineage>
        <taxon>Bacteria</taxon>
        <taxon>Bacillati</taxon>
        <taxon>Actinomycetota</taxon>
        <taxon>Actinomycetes</taxon>
        <taxon>Mycobacteriales</taxon>
        <taxon>Mycobacteriaceae</taxon>
        <taxon>Mycobacterium</taxon>
        <taxon>Mycobacterium avium complex (MAC)</taxon>
    </lineage>
</organism>